<evidence type="ECO:0000256" key="1">
    <source>
        <dbReference type="SAM" id="MobiDB-lite"/>
    </source>
</evidence>
<evidence type="ECO:0000313" key="3">
    <source>
        <dbReference type="EMBL" id="KAH8099748.1"/>
    </source>
</evidence>
<sequence length="846" mass="95473">MSAYYCGPIPAQDFIEEFLPVNFGDVPDSLLNRIQFTKVTAHAKSESQMYKPFIDAVNKNGLMPGYILVDISNSGEDETGSKPDVGAFKGVRGEWKREGVNRWVWESAEIWIEFKFDLSHDAFIPTPTTDEEEAKTLDYDTEKALETQGQLALYATRQLARQHRTFAISILICGSHARFIRWDRSRAVVSERFNYVEQPRILAVFFWRYGQLTDVQRGFDPTARLATKEEADLLAEKIKEHANREGRKIPDIEKNTLSAYYQPHVITVAGVTPSEESLTREYIVQRPLHPPESPIGRSTRVYFAVDTVSQELVCLKDYWRPIDNNRPPESEIYKRLRDANVPHLPTVRHSGDVFLDSSGAAFQETLSQEWLADFLSRTGLVPDQPSSGDGDDGVEKHGSGDDRAVVGDVEGEDEDMDDFVGDEETRSDVDGEESESDEENEEDEDAATSDEGGEGDGPREDDKKQEAEPDDVKETPAKLRLCLSASFRTYRHHRVVQELLYPLSTAKSSKELVKAIRNTVKCLKAAYAAGVMHRDVSSGNVMVDESGSGVLNDWDHALILDENRVAASRRTGTWQFLSIALGSDARKTHDILDDLESCYWVLFYQALHHFKSNEGTRESLEMFDEYKERVLPGGMYVSMGGGLKFVYLTRPYRPVQFDSHGLDVVMQRLSKQLRQYYIAEAFSSEFKRLRGRLLQRPGHAMLTTINAALKEGRWPKNDRLPDRFPRITARTERKVIDATRRTTETTTRASAQLSASRSGDKLFLPHIRPIAAPSQSSGRVTRSTTKRSLDVEAANDVSGSPVMTGDSARSKRRKVEPEVPTNMATTRSQTRRSNGGTRYSRRTGRK</sequence>
<comment type="caution">
    <text evidence="3">The sequence shown here is derived from an EMBL/GenBank/DDBJ whole genome shotgun (WGS) entry which is preliminary data.</text>
</comment>
<protein>
    <recommendedName>
        <fullName evidence="2">Fungal-type protein kinase domain-containing protein</fullName>
    </recommendedName>
</protein>
<accession>A0A8K0UP60</accession>
<feature type="compositionally biased region" description="Polar residues" evidence="1">
    <location>
        <begin position="822"/>
        <end position="837"/>
    </location>
</feature>
<dbReference type="Pfam" id="PF17667">
    <property type="entry name" value="Pkinase_fungal"/>
    <property type="match status" value="1"/>
</dbReference>
<feature type="compositionally biased region" description="Polar residues" evidence="1">
    <location>
        <begin position="773"/>
        <end position="783"/>
    </location>
</feature>
<evidence type="ECO:0000259" key="2">
    <source>
        <dbReference type="Pfam" id="PF17667"/>
    </source>
</evidence>
<feature type="compositionally biased region" description="Basic and acidic residues" evidence="1">
    <location>
        <begin position="731"/>
        <end position="743"/>
    </location>
</feature>
<feature type="compositionally biased region" description="Basic and acidic residues" evidence="1">
    <location>
        <begin position="393"/>
        <end position="405"/>
    </location>
</feature>
<dbReference type="InterPro" id="IPR040976">
    <property type="entry name" value="Pkinase_fungal"/>
</dbReference>
<dbReference type="Gene3D" id="1.10.510.10">
    <property type="entry name" value="Transferase(Phosphotransferase) domain 1"/>
    <property type="match status" value="1"/>
</dbReference>
<feature type="compositionally biased region" description="Acidic residues" evidence="1">
    <location>
        <begin position="409"/>
        <end position="422"/>
    </location>
</feature>
<reference evidence="3" key="1">
    <citation type="journal article" date="2021" name="New Phytol.">
        <title>Evolutionary innovations through gain and loss of genes in the ectomycorrhizal Boletales.</title>
        <authorList>
            <person name="Wu G."/>
            <person name="Miyauchi S."/>
            <person name="Morin E."/>
            <person name="Kuo A."/>
            <person name="Drula E."/>
            <person name="Varga T."/>
            <person name="Kohler A."/>
            <person name="Feng B."/>
            <person name="Cao Y."/>
            <person name="Lipzen A."/>
            <person name="Daum C."/>
            <person name="Hundley H."/>
            <person name="Pangilinan J."/>
            <person name="Johnson J."/>
            <person name="Barry K."/>
            <person name="LaButti K."/>
            <person name="Ng V."/>
            <person name="Ahrendt S."/>
            <person name="Min B."/>
            <person name="Choi I.G."/>
            <person name="Park H."/>
            <person name="Plett J.M."/>
            <person name="Magnuson J."/>
            <person name="Spatafora J.W."/>
            <person name="Nagy L.G."/>
            <person name="Henrissat B."/>
            <person name="Grigoriev I.V."/>
            <person name="Yang Z.L."/>
            <person name="Xu J."/>
            <person name="Martin F.M."/>
        </authorList>
    </citation>
    <scope>NUCLEOTIDE SEQUENCE</scope>
    <source>
        <strain evidence="3">KKN 215</strain>
    </source>
</reference>
<feature type="region of interest" description="Disordered" evidence="1">
    <location>
        <begin position="731"/>
        <end position="846"/>
    </location>
</feature>
<dbReference type="AlphaFoldDB" id="A0A8K0UP60"/>
<feature type="region of interest" description="Disordered" evidence="1">
    <location>
        <begin position="381"/>
        <end position="475"/>
    </location>
</feature>
<gene>
    <name evidence="3" type="ORF">BXZ70DRAFT_940949</name>
</gene>
<dbReference type="EMBL" id="JAEVFJ010000018">
    <property type="protein sequence ID" value="KAH8099748.1"/>
    <property type="molecule type" value="Genomic_DNA"/>
</dbReference>
<evidence type="ECO:0000313" key="4">
    <source>
        <dbReference type="Proteomes" id="UP000813824"/>
    </source>
</evidence>
<feature type="compositionally biased region" description="Basic and acidic residues" evidence="1">
    <location>
        <begin position="456"/>
        <end position="475"/>
    </location>
</feature>
<organism evidence="3 4">
    <name type="scientific">Cristinia sonorae</name>
    <dbReference type="NCBI Taxonomy" id="1940300"/>
    <lineage>
        <taxon>Eukaryota</taxon>
        <taxon>Fungi</taxon>
        <taxon>Dikarya</taxon>
        <taxon>Basidiomycota</taxon>
        <taxon>Agaricomycotina</taxon>
        <taxon>Agaricomycetes</taxon>
        <taxon>Agaricomycetidae</taxon>
        <taxon>Agaricales</taxon>
        <taxon>Pleurotineae</taxon>
        <taxon>Stephanosporaceae</taxon>
        <taxon>Cristinia</taxon>
    </lineage>
</organism>
<dbReference type="SUPFAM" id="SSF56112">
    <property type="entry name" value="Protein kinase-like (PK-like)"/>
    <property type="match status" value="1"/>
</dbReference>
<dbReference type="PANTHER" id="PTHR38248:SF2">
    <property type="entry name" value="FUNK1 11"/>
    <property type="match status" value="1"/>
</dbReference>
<feature type="compositionally biased region" description="Acidic residues" evidence="1">
    <location>
        <begin position="430"/>
        <end position="454"/>
    </location>
</feature>
<dbReference type="InterPro" id="IPR011009">
    <property type="entry name" value="Kinase-like_dom_sf"/>
</dbReference>
<dbReference type="PANTHER" id="PTHR38248">
    <property type="entry name" value="FUNK1 6"/>
    <property type="match status" value="1"/>
</dbReference>
<name>A0A8K0UP60_9AGAR</name>
<keyword evidence="4" id="KW-1185">Reference proteome</keyword>
<dbReference type="OrthoDB" id="2739948at2759"/>
<proteinExistence type="predicted"/>
<dbReference type="Proteomes" id="UP000813824">
    <property type="component" value="Unassembled WGS sequence"/>
</dbReference>
<feature type="domain" description="Fungal-type protein kinase" evidence="2">
    <location>
        <begin position="140"/>
        <end position="605"/>
    </location>
</feature>